<feature type="domain" description="Calcineurin-like phosphoesterase" evidence="1">
    <location>
        <begin position="11"/>
        <end position="208"/>
    </location>
</feature>
<dbReference type="OrthoDB" id="247902at2"/>
<evidence type="ECO:0000313" key="3">
    <source>
        <dbReference type="Proteomes" id="UP000315003"/>
    </source>
</evidence>
<protein>
    <submittedName>
        <fullName evidence="2">Calcineurin-like phosphoesterase superfamily domain protein</fullName>
    </submittedName>
</protein>
<evidence type="ECO:0000313" key="2">
    <source>
        <dbReference type="EMBL" id="QDT58214.1"/>
    </source>
</evidence>
<dbReference type="Proteomes" id="UP000315003">
    <property type="component" value="Chromosome"/>
</dbReference>
<proteinExistence type="predicted"/>
<dbReference type="Gene3D" id="3.60.21.10">
    <property type="match status" value="1"/>
</dbReference>
<dbReference type="RefSeq" id="WP_145269203.1">
    <property type="nucleotide sequence ID" value="NZ_CP036272.1"/>
</dbReference>
<dbReference type="SUPFAM" id="SSF56300">
    <property type="entry name" value="Metallo-dependent phosphatases"/>
    <property type="match status" value="1"/>
</dbReference>
<accession>A0A517SQ11</accession>
<reference evidence="2 3" key="1">
    <citation type="submission" date="2019-02" db="EMBL/GenBank/DDBJ databases">
        <title>Deep-cultivation of Planctomycetes and their phenomic and genomic characterization uncovers novel biology.</title>
        <authorList>
            <person name="Wiegand S."/>
            <person name="Jogler M."/>
            <person name="Boedeker C."/>
            <person name="Pinto D."/>
            <person name="Vollmers J."/>
            <person name="Rivas-Marin E."/>
            <person name="Kohn T."/>
            <person name="Peeters S.H."/>
            <person name="Heuer A."/>
            <person name="Rast P."/>
            <person name="Oberbeckmann S."/>
            <person name="Bunk B."/>
            <person name="Jeske O."/>
            <person name="Meyerdierks A."/>
            <person name="Storesund J.E."/>
            <person name="Kallscheuer N."/>
            <person name="Luecker S."/>
            <person name="Lage O.M."/>
            <person name="Pohl T."/>
            <person name="Merkel B.J."/>
            <person name="Hornburger P."/>
            <person name="Mueller R.-W."/>
            <person name="Bruemmer F."/>
            <person name="Labrenz M."/>
            <person name="Spormann A.M."/>
            <person name="Op den Camp H."/>
            <person name="Overmann J."/>
            <person name="Amann R."/>
            <person name="Jetten M.S.M."/>
            <person name="Mascher T."/>
            <person name="Medema M.H."/>
            <person name="Devos D.P."/>
            <person name="Kaster A.-K."/>
            <person name="Ovreas L."/>
            <person name="Rohde M."/>
            <person name="Galperin M.Y."/>
            <person name="Jogler C."/>
        </authorList>
    </citation>
    <scope>NUCLEOTIDE SEQUENCE [LARGE SCALE GENOMIC DNA]</scope>
    <source>
        <strain evidence="2 3">SV_7m_r</strain>
    </source>
</reference>
<name>A0A517SQ11_9BACT</name>
<dbReference type="Pfam" id="PF00149">
    <property type="entry name" value="Metallophos"/>
    <property type="match status" value="1"/>
</dbReference>
<sequence length="248" mass="28799">MTTSDSSTCRFVSDLHLFSSRSTGPQWMEAINQSVRDSQTFVLGGDIFDFKWSTLQCDKRSTEMAERWIVDLMQHNPECNMHFVLGNHDSHPIFVDRLESIAQRHTNFHWHRYFVRMDQCLFLHGDVADGKLAHDQLDRRRQKIEAKKPRRKHWHVAYDLAIKAKLHHLAMMSIRELKVLKCIRQYADQIQHSTAEGVTDVFFGHTHIDLDGVEYRGMKFHNGGAAIQGLPFRILQADLGQPQLVQGH</sequence>
<keyword evidence="3" id="KW-1185">Reference proteome</keyword>
<evidence type="ECO:0000259" key="1">
    <source>
        <dbReference type="Pfam" id="PF00149"/>
    </source>
</evidence>
<dbReference type="GO" id="GO:0016787">
    <property type="term" value="F:hydrolase activity"/>
    <property type="evidence" value="ECO:0007669"/>
    <property type="project" value="InterPro"/>
</dbReference>
<dbReference type="EMBL" id="CP036272">
    <property type="protein sequence ID" value="QDT58214.1"/>
    <property type="molecule type" value="Genomic_DNA"/>
</dbReference>
<gene>
    <name evidence="2" type="ORF">SV7mr_07030</name>
</gene>
<dbReference type="AlphaFoldDB" id="A0A517SQ11"/>
<dbReference type="InterPro" id="IPR029052">
    <property type="entry name" value="Metallo-depent_PP-like"/>
</dbReference>
<organism evidence="2 3">
    <name type="scientific">Stieleria bergensis</name>
    <dbReference type="NCBI Taxonomy" id="2528025"/>
    <lineage>
        <taxon>Bacteria</taxon>
        <taxon>Pseudomonadati</taxon>
        <taxon>Planctomycetota</taxon>
        <taxon>Planctomycetia</taxon>
        <taxon>Pirellulales</taxon>
        <taxon>Pirellulaceae</taxon>
        <taxon>Stieleria</taxon>
    </lineage>
</organism>
<dbReference type="InterPro" id="IPR004843">
    <property type="entry name" value="Calcineurin-like_PHP"/>
</dbReference>